<dbReference type="EMBL" id="JAGSHT010000007">
    <property type="protein sequence ID" value="MBZ2195846.1"/>
    <property type="molecule type" value="Genomic_DNA"/>
</dbReference>
<dbReference type="Gene3D" id="1.20.1250.20">
    <property type="entry name" value="MFS general substrate transporter like domains"/>
    <property type="match status" value="1"/>
</dbReference>
<dbReference type="RefSeq" id="WP_223404180.1">
    <property type="nucleotide sequence ID" value="NZ_JAGSHT010000007.1"/>
</dbReference>
<dbReference type="InterPro" id="IPR011701">
    <property type="entry name" value="MFS"/>
</dbReference>
<evidence type="ECO:0000259" key="6">
    <source>
        <dbReference type="PROSITE" id="PS50850"/>
    </source>
</evidence>
<protein>
    <submittedName>
        <fullName evidence="7">MFS transporter</fullName>
    </submittedName>
</protein>
<proteinExistence type="predicted"/>
<name>A0ABS7S670_9MICO</name>
<feature type="transmembrane region" description="Helical" evidence="5">
    <location>
        <begin position="80"/>
        <end position="100"/>
    </location>
</feature>
<feature type="transmembrane region" description="Helical" evidence="5">
    <location>
        <begin position="259"/>
        <end position="282"/>
    </location>
</feature>
<feature type="transmembrane region" description="Helical" evidence="5">
    <location>
        <begin position="319"/>
        <end position="337"/>
    </location>
</feature>
<dbReference type="PROSITE" id="PS00216">
    <property type="entry name" value="SUGAR_TRANSPORT_1"/>
    <property type="match status" value="1"/>
</dbReference>
<organism evidence="7 8">
    <name type="scientific">Occultella gossypii</name>
    <dbReference type="NCBI Taxonomy" id="2800820"/>
    <lineage>
        <taxon>Bacteria</taxon>
        <taxon>Bacillati</taxon>
        <taxon>Actinomycetota</taxon>
        <taxon>Actinomycetes</taxon>
        <taxon>Micrococcales</taxon>
        <taxon>Ruaniaceae</taxon>
        <taxon>Occultella</taxon>
    </lineage>
</organism>
<dbReference type="InterPro" id="IPR020846">
    <property type="entry name" value="MFS_dom"/>
</dbReference>
<evidence type="ECO:0000256" key="4">
    <source>
        <dbReference type="ARBA" id="ARBA00023136"/>
    </source>
</evidence>
<evidence type="ECO:0000256" key="2">
    <source>
        <dbReference type="ARBA" id="ARBA00022692"/>
    </source>
</evidence>
<dbReference type="SUPFAM" id="SSF103473">
    <property type="entry name" value="MFS general substrate transporter"/>
    <property type="match status" value="1"/>
</dbReference>
<keyword evidence="3 5" id="KW-1133">Transmembrane helix</keyword>
<dbReference type="CDD" id="cd06174">
    <property type="entry name" value="MFS"/>
    <property type="match status" value="1"/>
</dbReference>
<dbReference type="PANTHER" id="PTHR23518:SF2">
    <property type="entry name" value="MAJOR FACILITATOR SUPERFAMILY TRANSPORTER"/>
    <property type="match status" value="1"/>
</dbReference>
<feature type="transmembrane region" description="Helical" evidence="5">
    <location>
        <begin position="181"/>
        <end position="200"/>
    </location>
</feature>
<reference evidence="7 8" key="1">
    <citation type="submission" date="2021-04" db="EMBL/GenBank/DDBJ databases">
        <title>Ruania sp. nov., isolated from sandy soil of mangrove forest.</title>
        <authorList>
            <person name="Ge X."/>
            <person name="Huang R."/>
            <person name="Liu W."/>
        </authorList>
    </citation>
    <scope>NUCLEOTIDE SEQUENCE [LARGE SCALE GENOMIC DNA]</scope>
    <source>
        <strain evidence="7 8">N2-46</strain>
    </source>
</reference>
<dbReference type="PROSITE" id="PS50850">
    <property type="entry name" value="MFS"/>
    <property type="match status" value="1"/>
</dbReference>
<dbReference type="Proteomes" id="UP000826651">
    <property type="component" value="Unassembled WGS sequence"/>
</dbReference>
<keyword evidence="8" id="KW-1185">Reference proteome</keyword>
<feature type="domain" description="Major facilitator superfamily (MFS) profile" evidence="6">
    <location>
        <begin position="8"/>
        <end position="418"/>
    </location>
</feature>
<evidence type="ECO:0000256" key="5">
    <source>
        <dbReference type="SAM" id="Phobius"/>
    </source>
</evidence>
<keyword evidence="4 5" id="KW-0472">Membrane</keyword>
<comment type="subcellular location">
    <subcellularLocation>
        <location evidence="1">Cell membrane</location>
        <topology evidence="1">Multi-pass membrane protein</topology>
    </subcellularLocation>
</comment>
<gene>
    <name evidence="7" type="ORF">KCQ71_06765</name>
</gene>
<evidence type="ECO:0000256" key="1">
    <source>
        <dbReference type="ARBA" id="ARBA00004651"/>
    </source>
</evidence>
<dbReference type="PANTHER" id="PTHR23518">
    <property type="entry name" value="C-METHYLTRANSFERASE"/>
    <property type="match status" value="1"/>
</dbReference>
<comment type="caution">
    <text evidence="7">The sequence shown here is derived from an EMBL/GenBank/DDBJ whole genome shotgun (WGS) entry which is preliminary data.</text>
</comment>
<evidence type="ECO:0000313" key="7">
    <source>
        <dbReference type="EMBL" id="MBZ2195846.1"/>
    </source>
</evidence>
<feature type="transmembrane region" description="Helical" evidence="5">
    <location>
        <begin position="358"/>
        <end position="377"/>
    </location>
</feature>
<feature type="transmembrane region" description="Helical" evidence="5">
    <location>
        <begin position="231"/>
        <end position="253"/>
    </location>
</feature>
<sequence>MTPNPAGVSGRLWLWIVLLGLTGQLAWTIENMYLNVFVHETITDDPTVLAVLVAASAIAATFATLLVGAWSDRVGRRREFIASGYVLWGLTTAGFGLVGVDSAIPNGVAIAVITIVLLDCVMSFLGSGANDAAFQAWVTDSTNPGNRTRIDGVLQTLPLLSMLIVFGALDPITRAGNWQLFFAIIGGLTTVVGLVAWFGIRSAPSPQPSGTYLSSVVHGLRPSTVRANPRLYTVLAAWAVLGISFQVYLPYLIIYVQKYLVIDAYAVVLACVLVGASVISIVGGRLLGRSRSPGVLLPVVGVYVLALLAMFAARGMVPVIVAGTLTIGTFLLAGAMLSATIRNLTPADRAGQIQGLRMIAVVLLPSVIGPFIGAAVISGADETYVDLGVAKTVPTPWIFVAAAVVAVAVIVPVRALRRMPGGVSEPEQETVAP</sequence>
<feature type="transmembrane region" description="Helical" evidence="5">
    <location>
        <begin position="150"/>
        <end position="169"/>
    </location>
</feature>
<evidence type="ECO:0000313" key="8">
    <source>
        <dbReference type="Proteomes" id="UP000826651"/>
    </source>
</evidence>
<feature type="transmembrane region" description="Helical" evidence="5">
    <location>
        <begin position="397"/>
        <end position="416"/>
    </location>
</feature>
<dbReference type="InterPro" id="IPR036259">
    <property type="entry name" value="MFS_trans_sf"/>
</dbReference>
<feature type="transmembrane region" description="Helical" evidence="5">
    <location>
        <begin position="294"/>
        <end position="313"/>
    </location>
</feature>
<accession>A0ABS7S670</accession>
<evidence type="ECO:0000256" key="3">
    <source>
        <dbReference type="ARBA" id="ARBA00022989"/>
    </source>
</evidence>
<keyword evidence="2 5" id="KW-0812">Transmembrane</keyword>
<feature type="transmembrane region" description="Helical" evidence="5">
    <location>
        <begin position="106"/>
        <end position="129"/>
    </location>
</feature>
<dbReference type="Pfam" id="PF07690">
    <property type="entry name" value="MFS_1"/>
    <property type="match status" value="1"/>
</dbReference>
<feature type="transmembrane region" description="Helical" evidence="5">
    <location>
        <begin position="12"/>
        <end position="29"/>
    </location>
</feature>
<feature type="transmembrane region" description="Helical" evidence="5">
    <location>
        <begin position="49"/>
        <end position="68"/>
    </location>
</feature>
<dbReference type="InterPro" id="IPR005829">
    <property type="entry name" value="Sugar_transporter_CS"/>
</dbReference>